<name>A0A7Y9EJ83_9ACTN</name>
<dbReference type="Proteomes" id="UP000529783">
    <property type="component" value="Unassembled WGS sequence"/>
</dbReference>
<gene>
    <name evidence="1" type="ORF">BJY14_004716</name>
</gene>
<dbReference type="EMBL" id="JACCBA010000001">
    <property type="protein sequence ID" value="NYD48733.1"/>
    <property type="molecule type" value="Genomic_DNA"/>
</dbReference>
<accession>A0A7Y9EJ83</accession>
<keyword evidence="2" id="KW-1185">Reference proteome</keyword>
<evidence type="ECO:0000313" key="1">
    <source>
        <dbReference type="EMBL" id="NYD48733.1"/>
    </source>
</evidence>
<dbReference type="RefSeq" id="WP_218905565.1">
    <property type="nucleotide sequence ID" value="NZ_JACCBA010000001.1"/>
</dbReference>
<comment type="caution">
    <text evidence="1">The sequence shown here is derived from an EMBL/GenBank/DDBJ whole genome shotgun (WGS) entry which is preliminary data.</text>
</comment>
<organism evidence="1 2">
    <name type="scientific">Actinomadura luteofluorescens</name>
    <dbReference type="NCBI Taxonomy" id="46163"/>
    <lineage>
        <taxon>Bacteria</taxon>
        <taxon>Bacillati</taxon>
        <taxon>Actinomycetota</taxon>
        <taxon>Actinomycetes</taxon>
        <taxon>Streptosporangiales</taxon>
        <taxon>Thermomonosporaceae</taxon>
        <taxon>Actinomadura</taxon>
    </lineage>
</organism>
<sequence>MSSTRGTPLRGPGARTGLGLEALWLALELAEPVFGELLLDGVAKLVALRADVAAVVADAGMLGVDVDGAVEDEHVRVRVYCEAVAAVAASGRPDAGRRIVALILRDPVSSVAKTAVVQLVDEVAKRAGDPGGFQRWAAGLLPELRRLEADGHREFVRRRVHDWSVYLAVEEGRAPSSAELAGTTPWMQRMLAERTAFLPVLELLAESGGTRKVRNIARQRAGALARRR</sequence>
<protein>
    <submittedName>
        <fullName evidence="1">Uncharacterized protein</fullName>
    </submittedName>
</protein>
<reference evidence="1 2" key="1">
    <citation type="submission" date="2020-07" db="EMBL/GenBank/DDBJ databases">
        <title>Sequencing the genomes of 1000 actinobacteria strains.</title>
        <authorList>
            <person name="Klenk H.-P."/>
        </authorList>
    </citation>
    <scope>NUCLEOTIDE SEQUENCE [LARGE SCALE GENOMIC DNA]</scope>
    <source>
        <strain evidence="1 2">DSM 40398</strain>
    </source>
</reference>
<dbReference type="AlphaFoldDB" id="A0A7Y9EJ83"/>
<proteinExistence type="predicted"/>
<evidence type="ECO:0000313" key="2">
    <source>
        <dbReference type="Proteomes" id="UP000529783"/>
    </source>
</evidence>